<feature type="domain" description="Chitin-binding type-2" evidence="2">
    <location>
        <begin position="29"/>
        <end position="88"/>
    </location>
</feature>
<accession>A0A1V9XWZ0</accession>
<feature type="signal peptide" evidence="1">
    <location>
        <begin position="1"/>
        <end position="20"/>
    </location>
</feature>
<dbReference type="AlphaFoldDB" id="A0A1V9XWZ0"/>
<reference evidence="3 4" key="1">
    <citation type="journal article" date="2017" name="Gigascience">
        <title>Draft genome of the honey bee ectoparasitic mite, Tropilaelaps mercedesae, is shaped by the parasitic life history.</title>
        <authorList>
            <person name="Dong X."/>
            <person name="Armstrong S.D."/>
            <person name="Xia D."/>
            <person name="Makepeace B.L."/>
            <person name="Darby A.C."/>
            <person name="Kadowaki T."/>
        </authorList>
    </citation>
    <scope>NUCLEOTIDE SEQUENCE [LARGE SCALE GENOMIC DNA]</scope>
    <source>
        <strain evidence="3">Wuxi-XJTLU</strain>
    </source>
</reference>
<organism evidence="3 4">
    <name type="scientific">Tropilaelaps mercedesae</name>
    <dbReference type="NCBI Taxonomy" id="418985"/>
    <lineage>
        <taxon>Eukaryota</taxon>
        <taxon>Metazoa</taxon>
        <taxon>Ecdysozoa</taxon>
        <taxon>Arthropoda</taxon>
        <taxon>Chelicerata</taxon>
        <taxon>Arachnida</taxon>
        <taxon>Acari</taxon>
        <taxon>Parasitiformes</taxon>
        <taxon>Mesostigmata</taxon>
        <taxon>Gamasina</taxon>
        <taxon>Dermanyssoidea</taxon>
        <taxon>Laelapidae</taxon>
        <taxon>Tropilaelaps</taxon>
    </lineage>
</organism>
<keyword evidence="1" id="KW-0732">Signal</keyword>
<dbReference type="Proteomes" id="UP000192247">
    <property type="component" value="Unassembled WGS sequence"/>
</dbReference>
<comment type="caution">
    <text evidence="3">The sequence shown here is derived from an EMBL/GenBank/DDBJ whole genome shotgun (WGS) entry which is preliminary data.</text>
</comment>
<dbReference type="Pfam" id="PF01607">
    <property type="entry name" value="CBM_14"/>
    <property type="match status" value="1"/>
</dbReference>
<proteinExistence type="predicted"/>
<dbReference type="InterPro" id="IPR036508">
    <property type="entry name" value="Chitin-bd_dom_sf"/>
</dbReference>
<protein>
    <recommendedName>
        <fullName evidence="2">Chitin-binding type-2 domain-containing protein</fullName>
    </recommendedName>
</protein>
<dbReference type="InterPro" id="IPR002557">
    <property type="entry name" value="Chitin-bd_dom"/>
</dbReference>
<dbReference type="GO" id="GO:0005576">
    <property type="term" value="C:extracellular region"/>
    <property type="evidence" value="ECO:0007669"/>
    <property type="project" value="InterPro"/>
</dbReference>
<dbReference type="Gene3D" id="2.170.140.10">
    <property type="entry name" value="Chitin binding domain"/>
    <property type="match status" value="1"/>
</dbReference>
<dbReference type="OrthoDB" id="6020543at2759"/>
<evidence type="ECO:0000256" key="1">
    <source>
        <dbReference type="SAM" id="SignalP"/>
    </source>
</evidence>
<sequence>MKFFTTVCCFVALLVLGAQTKPSVFGPGSPDCPPYSTINEQKVPDSNDCTKYSKCSIWFAAKFACKPGEHFSPSELKCMSPWKAGCDPAYATTTPESTTEAVTVTEGPSKDAPFIAALTTATVTKSGKANAASTKATKKTASTGRTDTETTLAEGVRTEAAPFETAFTETVKTDTALIDAAKTEAASFKADETNTTEPYTSAPETLAPKAEAVPTYAKVTETIVGNEIILASK</sequence>
<gene>
    <name evidence="3" type="ORF">BIW11_06743</name>
</gene>
<keyword evidence="4" id="KW-1185">Reference proteome</keyword>
<dbReference type="EMBL" id="MNPL01002846">
    <property type="protein sequence ID" value="OQR77933.1"/>
    <property type="molecule type" value="Genomic_DNA"/>
</dbReference>
<dbReference type="PROSITE" id="PS50940">
    <property type="entry name" value="CHIT_BIND_II"/>
    <property type="match status" value="1"/>
</dbReference>
<dbReference type="SUPFAM" id="SSF57625">
    <property type="entry name" value="Invertebrate chitin-binding proteins"/>
    <property type="match status" value="1"/>
</dbReference>
<feature type="chain" id="PRO_5012099507" description="Chitin-binding type-2 domain-containing protein" evidence="1">
    <location>
        <begin position="21"/>
        <end position="233"/>
    </location>
</feature>
<dbReference type="InParanoid" id="A0A1V9XWZ0"/>
<dbReference type="GO" id="GO:0008061">
    <property type="term" value="F:chitin binding"/>
    <property type="evidence" value="ECO:0007669"/>
    <property type="project" value="InterPro"/>
</dbReference>
<evidence type="ECO:0000259" key="2">
    <source>
        <dbReference type="PROSITE" id="PS50940"/>
    </source>
</evidence>
<evidence type="ECO:0000313" key="3">
    <source>
        <dbReference type="EMBL" id="OQR77933.1"/>
    </source>
</evidence>
<dbReference type="SMART" id="SM00494">
    <property type="entry name" value="ChtBD2"/>
    <property type="match status" value="1"/>
</dbReference>
<name>A0A1V9XWZ0_9ACAR</name>
<evidence type="ECO:0000313" key="4">
    <source>
        <dbReference type="Proteomes" id="UP000192247"/>
    </source>
</evidence>